<sequence>MNPRAFLLLAVHIHQILSLMTVKSSLERIHFFDMIQKVYVFFSSSTHRWQVVIINISNLTVKNLSQTRWGCRIKALKPFRHRIGEIYNALFEIVQDTNLDSITRHEAECLQRLDYDDSFDQIVLVATKLASEIETFVLQI</sequence>
<evidence type="ECO:0000313" key="3">
    <source>
        <dbReference type="Proteomes" id="UP000478052"/>
    </source>
</evidence>
<feature type="chain" id="PRO_5026283135" evidence="1">
    <location>
        <begin position="19"/>
        <end position="140"/>
    </location>
</feature>
<dbReference type="EMBL" id="VUJU01008033">
    <property type="protein sequence ID" value="KAF0736590.1"/>
    <property type="molecule type" value="Genomic_DNA"/>
</dbReference>
<keyword evidence="3" id="KW-1185">Reference proteome</keyword>
<proteinExistence type="predicted"/>
<dbReference type="Proteomes" id="UP000478052">
    <property type="component" value="Unassembled WGS sequence"/>
</dbReference>
<organism evidence="2 3">
    <name type="scientific">Aphis craccivora</name>
    <name type="common">Cowpea aphid</name>
    <dbReference type="NCBI Taxonomy" id="307492"/>
    <lineage>
        <taxon>Eukaryota</taxon>
        <taxon>Metazoa</taxon>
        <taxon>Ecdysozoa</taxon>
        <taxon>Arthropoda</taxon>
        <taxon>Hexapoda</taxon>
        <taxon>Insecta</taxon>
        <taxon>Pterygota</taxon>
        <taxon>Neoptera</taxon>
        <taxon>Paraneoptera</taxon>
        <taxon>Hemiptera</taxon>
        <taxon>Sternorrhyncha</taxon>
        <taxon>Aphidomorpha</taxon>
        <taxon>Aphidoidea</taxon>
        <taxon>Aphididae</taxon>
        <taxon>Aphidini</taxon>
        <taxon>Aphis</taxon>
        <taxon>Aphis</taxon>
    </lineage>
</organism>
<accession>A0A6G0X9G3</accession>
<name>A0A6G0X9G3_APHCR</name>
<feature type="signal peptide" evidence="1">
    <location>
        <begin position="1"/>
        <end position="18"/>
    </location>
</feature>
<reference evidence="2 3" key="1">
    <citation type="submission" date="2019-08" db="EMBL/GenBank/DDBJ databases">
        <title>Whole genome of Aphis craccivora.</title>
        <authorList>
            <person name="Voronova N.V."/>
            <person name="Shulinski R.S."/>
            <person name="Bandarenka Y.V."/>
            <person name="Zhorov D.G."/>
            <person name="Warner D."/>
        </authorList>
    </citation>
    <scope>NUCLEOTIDE SEQUENCE [LARGE SCALE GENOMIC DNA]</scope>
    <source>
        <strain evidence="2">180601</strain>
        <tissue evidence="2">Whole Body</tissue>
    </source>
</reference>
<evidence type="ECO:0000256" key="1">
    <source>
        <dbReference type="SAM" id="SignalP"/>
    </source>
</evidence>
<protein>
    <submittedName>
        <fullName evidence="2">Zinc finger MYM-type protein 1-like</fullName>
    </submittedName>
</protein>
<dbReference type="AlphaFoldDB" id="A0A6G0X9G3"/>
<evidence type="ECO:0000313" key="2">
    <source>
        <dbReference type="EMBL" id="KAF0736590.1"/>
    </source>
</evidence>
<comment type="caution">
    <text evidence="2">The sequence shown here is derived from an EMBL/GenBank/DDBJ whole genome shotgun (WGS) entry which is preliminary data.</text>
</comment>
<gene>
    <name evidence="2" type="ORF">FWK35_00021650</name>
</gene>
<keyword evidence="1" id="KW-0732">Signal</keyword>